<dbReference type="InterPro" id="IPR006133">
    <property type="entry name" value="DNA-dir_DNA_pol_B_exonuc"/>
</dbReference>
<name>F5YF74_LEAAZ</name>
<dbReference type="InterPro" id="IPR012337">
    <property type="entry name" value="RNaseH-like_sf"/>
</dbReference>
<dbReference type="InterPro" id="IPR006134">
    <property type="entry name" value="DNA-dir_DNA_pol_B_multi_dom"/>
</dbReference>
<dbReference type="SUPFAM" id="SSF53098">
    <property type="entry name" value="Ribonuclease H-like"/>
    <property type="match status" value="1"/>
</dbReference>
<dbReference type="eggNOG" id="COG0417">
    <property type="taxonomic scope" value="Bacteria"/>
</dbReference>
<dbReference type="GO" id="GO:0003887">
    <property type="term" value="F:DNA-directed DNA polymerase activity"/>
    <property type="evidence" value="ECO:0007669"/>
    <property type="project" value="UniProtKB-KW"/>
</dbReference>
<dbReference type="GO" id="GO:0009432">
    <property type="term" value="P:SOS response"/>
    <property type="evidence" value="ECO:0007669"/>
    <property type="project" value="TreeGrafter"/>
</dbReference>
<dbReference type="GO" id="GO:0003677">
    <property type="term" value="F:DNA binding"/>
    <property type="evidence" value="ECO:0007669"/>
    <property type="project" value="UniProtKB-KW"/>
</dbReference>
<reference evidence="11 12" key="2">
    <citation type="journal article" date="2011" name="ISME J.">
        <title>RNA-seq reveals cooperative metabolic interactions between two termite-gut spirochete species in co-culture.</title>
        <authorList>
            <person name="Rosenthal A.Z."/>
            <person name="Matson E.G."/>
            <person name="Eldar A."/>
            <person name="Leadbetter J.R."/>
        </authorList>
    </citation>
    <scope>NUCLEOTIDE SEQUENCE [LARGE SCALE GENOMIC DNA]</scope>
    <source>
        <strain evidence="12">ATCC BAA-888 / DSM 13862 / ZAS-9</strain>
    </source>
</reference>
<dbReference type="GO" id="GO:0045004">
    <property type="term" value="P:DNA replication proofreading"/>
    <property type="evidence" value="ECO:0007669"/>
    <property type="project" value="TreeGrafter"/>
</dbReference>
<dbReference type="InterPro" id="IPR023211">
    <property type="entry name" value="DNA_pol_palm_dom_sf"/>
</dbReference>
<evidence type="ECO:0000256" key="4">
    <source>
        <dbReference type="ARBA" id="ARBA00022932"/>
    </source>
</evidence>
<dbReference type="Gene3D" id="1.10.132.60">
    <property type="entry name" value="DNA polymerase family B, C-terminal domain"/>
    <property type="match status" value="1"/>
</dbReference>
<evidence type="ECO:0000256" key="8">
    <source>
        <dbReference type="SAM" id="MobiDB-lite"/>
    </source>
</evidence>
<proteinExistence type="inferred from homology"/>
<dbReference type="InterPro" id="IPR043502">
    <property type="entry name" value="DNA/RNA_pol_sf"/>
</dbReference>
<evidence type="ECO:0000256" key="3">
    <source>
        <dbReference type="ARBA" id="ARBA00022695"/>
    </source>
</evidence>
<dbReference type="InterPro" id="IPR042087">
    <property type="entry name" value="DNA_pol_B_thumb"/>
</dbReference>
<dbReference type="EMBL" id="CP001841">
    <property type="protein sequence ID" value="AEF81036.1"/>
    <property type="molecule type" value="Genomic_DNA"/>
</dbReference>
<evidence type="ECO:0000259" key="9">
    <source>
        <dbReference type="Pfam" id="PF00136"/>
    </source>
</evidence>
<evidence type="ECO:0000256" key="6">
    <source>
        <dbReference type="ARBA" id="ARBA00049244"/>
    </source>
</evidence>
<keyword evidence="3 7" id="KW-0548">Nucleotidyltransferase</keyword>
<evidence type="ECO:0000256" key="5">
    <source>
        <dbReference type="ARBA" id="ARBA00023125"/>
    </source>
</evidence>
<dbReference type="SMART" id="SM00486">
    <property type="entry name" value="POLBc"/>
    <property type="match status" value="1"/>
</dbReference>
<keyword evidence="4 7" id="KW-0239">DNA-directed DNA polymerase</keyword>
<organism evidence="11 12">
    <name type="scientific">Leadbettera azotonutricia (strain ATCC BAA-888 / DSM 13862 / ZAS-9)</name>
    <name type="common">Treponema azotonutricium</name>
    <dbReference type="NCBI Taxonomy" id="545695"/>
    <lineage>
        <taxon>Bacteria</taxon>
        <taxon>Pseudomonadati</taxon>
        <taxon>Spirochaetota</taxon>
        <taxon>Spirochaetia</taxon>
        <taxon>Spirochaetales</taxon>
        <taxon>Breznakiellaceae</taxon>
        <taxon>Leadbettera</taxon>
    </lineage>
</organism>
<comment type="similarity">
    <text evidence="1 7">Belongs to the DNA polymerase type-B family.</text>
</comment>
<dbReference type="GO" id="GO:0000166">
    <property type="term" value="F:nucleotide binding"/>
    <property type="evidence" value="ECO:0007669"/>
    <property type="project" value="InterPro"/>
</dbReference>
<dbReference type="InterPro" id="IPR036397">
    <property type="entry name" value="RNaseH_sf"/>
</dbReference>
<dbReference type="AlphaFoldDB" id="F5YF74"/>
<dbReference type="Pfam" id="PF03104">
    <property type="entry name" value="DNA_pol_B_exo1"/>
    <property type="match status" value="1"/>
</dbReference>
<evidence type="ECO:0000256" key="1">
    <source>
        <dbReference type="ARBA" id="ARBA00005755"/>
    </source>
</evidence>
<feature type="domain" description="DNA-directed DNA polymerase family B exonuclease" evidence="10">
    <location>
        <begin position="152"/>
        <end position="322"/>
    </location>
</feature>
<dbReference type="InterPro" id="IPR017964">
    <property type="entry name" value="DNA-dir_DNA_pol_B_CS"/>
</dbReference>
<feature type="compositionally biased region" description="Basic and acidic residues" evidence="8">
    <location>
        <begin position="275"/>
        <end position="286"/>
    </location>
</feature>
<evidence type="ECO:0000313" key="11">
    <source>
        <dbReference type="EMBL" id="AEF81036.1"/>
    </source>
</evidence>
<dbReference type="SUPFAM" id="SSF56672">
    <property type="entry name" value="DNA/RNA polymerases"/>
    <property type="match status" value="1"/>
</dbReference>
<dbReference type="EC" id="2.7.7.7" evidence="7"/>
<evidence type="ECO:0000313" key="12">
    <source>
        <dbReference type="Proteomes" id="UP000009222"/>
    </source>
</evidence>
<dbReference type="InterPro" id="IPR050240">
    <property type="entry name" value="DNA_pol_type-B"/>
</dbReference>
<evidence type="ECO:0000259" key="10">
    <source>
        <dbReference type="Pfam" id="PF03104"/>
    </source>
</evidence>
<evidence type="ECO:0000256" key="2">
    <source>
        <dbReference type="ARBA" id="ARBA00022679"/>
    </source>
</evidence>
<keyword evidence="2 7" id="KW-0808">Transferase</keyword>
<dbReference type="Gene3D" id="3.30.420.10">
    <property type="entry name" value="Ribonuclease H-like superfamily/Ribonuclease H"/>
    <property type="match status" value="1"/>
</dbReference>
<dbReference type="PANTHER" id="PTHR10322">
    <property type="entry name" value="DNA POLYMERASE CATALYTIC SUBUNIT"/>
    <property type="match status" value="1"/>
</dbReference>
<dbReference type="GO" id="GO:0008296">
    <property type="term" value="F:3'-5'-DNA exonuclease activity"/>
    <property type="evidence" value="ECO:0007669"/>
    <property type="project" value="TreeGrafter"/>
</dbReference>
<protein>
    <recommendedName>
        <fullName evidence="7">DNA polymerase</fullName>
        <ecNumber evidence="7">2.7.7.7</ecNumber>
    </recommendedName>
</protein>
<comment type="catalytic activity">
    <reaction evidence="6 7">
        <text>DNA(n) + a 2'-deoxyribonucleoside 5'-triphosphate = DNA(n+1) + diphosphate</text>
        <dbReference type="Rhea" id="RHEA:22508"/>
        <dbReference type="Rhea" id="RHEA-COMP:17339"/>
        <dbReference type="Rhea" id="RHEA-COMP:17340"/>
        <dbReference type="ChEBI" id="CHEBI:33019"/>
        <dbReference type="ChEBI" id="CHEBI:61560"/>
        <dbReference type="ChEBI" id="CHEBI:173112"/>
        <dbReference type="EC" id="2.7.7.7"/>
    </reaction>
</comment>
<keyword evidence="12" id="KW-1185">Reference proteome</keyword>
<dbReference type="PRINTS" id="PR00106">
    <property type="entry name" value="DNAPOLB"/>
</dbReference>
<dbReference type="Gene3D" id="3.90.1600.10">
    <property type="entry name" value="Palm domain of DNA polymerase"/>
    <property type="match status" value="2"/>
</dbReference>
<reference evidence="12" key="1">
    <citation type="submission" date="2009-12" db="EMBL/GenBank/DDBJ databases">
        <title>Complete sequence of Treponema azotonutricium strain ZAS-9.</title>
        <authorList>
            <person name="Tetu S.G."/>
            <person name="Matson E."/>
            <person name="Ren Q."/>
            <person name="Seshadri R."/>
            <person name="Elbourne L."/>
            <person name="Hassan K.A."/>
            <person name="Durkin A."/>
            <person name="Radune D."/>
            <person name="Mohamoud Y."/>
            <person name="Shay R."/>
            <person name="Jin S."/>
            <person name="Zhang X."/>
            <person name="Lucey K."/>
            <person name="Ballor N.R."/>
            <person name="Ottesen E."/>
            <person name="Rosenthal R."/>
            <person name="Allen A."/>
            <person name="Leadbetter J.R."/>
            <person name="Paulsen I.T."/>
        </authorList>
    </citation>
    <scope>NUCLEOTIDE SEQUENCE [LARGE SCALE GENOMIC DNA]</scope>
    <source>
        <strain evidence="12">ATCC BAA-888 / DSM 13862 / ZAS-9</strain>
    </source>
</reference>
<accession>F5YF74</accession>
<gene>
    <name evidence="11" type="ordered locus">TREAZ_1432</name>
</gene>
<sequence length="823" mass="91774">MKDSHRGFLVHSYVDLRRNRLYLLGRFEDGRSFAAVETRWRPSLHIFEKDLHRCKSLLSAFNFKIIQATFESFDGKEKLVLLEFSCYADRSSAVKLLEAGAVPSPDSDLKPADAYLMERQIKGPVEIAGDSRPGHFVDLVFRDSVLCSPKEKGKKRIPLKLLSIDIETDVKKGTILAVGISSFGSNDTASLVRVLAAGESGCEGIIFHPDEKSLLAAFVLDVRKADPDVLTGWNFLDFDYPRLAERCELNHVPFALGRGQELAKFFPGSQSNSEKSSKDTTEESPWYDRRRSAAALVPGRQVIDALRVMRSGPRRLSGYTLETAAQEVLGEGKLVAAAGDQKIEELEKLYREDPLRFGAYCRRDAELVPLILDKAGLFNLTVERASHTGVTLDKAWTSVVSFERIYGMELWGRGIAQPPKTLGREVSGAAGGTILEPLQGVFPNVAIFDFRSLYPTIMLTFNIDPFAHARAEETGTICAPNGALFSRSPGILPELIAAYFAERRKALDAGDEEASQVYKILMNSFYGVLGTASCRYGRTELAGAITSFARKWLYLSRDWFNAKGYRVLYGDTDSLFVETGLGDKAGNGDFLEFGKALTGELNAHLAEKIHEEYGLISHLELRFEKAYRRFMIPPLRNLQYASGISESKGRAKGYGGWVIGKDGSLTVEVKGMEAVRSDSTPLARRIQMELLELVFSSGTEEDLKKYVFEILRKLRRGELDDKLIYRKRLARTPETYTSSTPPQVKAARILGWKNRKGTVEYIWTVRGPEPVSMPHAVPDYDHYMDSQVLPVARSIAAAAGWNTEISPYSKRDRLSDGQMELGL</sequence>
<dbReference type="STRING" id="545695.TREAZ_1432"/>
<dbReference type="Pfam" id="PF00136">
    <property type="entry name" value="DNA_pol_B"/>
    <property type="match status" value="1"/>
</dbReference>
<dbReference type="PROSITE" id="PS00116">
    <property type="entry name" value="DNA_POLYMERASE_B"/>
    <property type="match status" value="1"/>
</dbReference>
<feature type="region of interest" description="Disordered" evidence="8">
    <location>
        <begin position="267"/>
        <end position="286"/>
    </location>
</feature>
<dbReference type="KEGG" id="taz:TREAZ_1432"/>
<keyword evidence="7" id="KW-0235">DNA replication</keyword>
<dbReference type="HOGENOM" id="CLU_018487_0_0_12"/>
<dbReference type="RefSeq" id="WP_015710573.1">
    <property type="nucleotide sequence ID" value="NC_015577.1"/>
</dbReference>
<dbReference type="Proteomes" id="UP000009222">
    <property type="component" value="Chromosome"/>
</dbReference>
<keyword evidence="5 7" id="KW-0238">DNA-binding</keyword>
<dbReference type="PANTHER" id="PTHR10322:SF23">
    <property type="entry name" value="DNA POLYMERASE DELTA CATALYTIC SUBUNIT"/>
    <property type="match status" value="1"/>
</dbReference>
<dbReference type="InterPro" id="IPR006172">
    <property type="entry name" value="DNA-dir_DNA_pol_B"/>
</dbReference>
<feature type="domain" description="DNA-directed DNA polymerase family B multifunctional" evidence="9">
    <location>
        <begin position="428"/>
        <end position="748"/>
    </location>
</feature>
<dbReference type="InParanoid" id="F5YF74"/>
<evidence type="ECO:0000256" key="7">
    <source>
        <dbReference type="RuleBase" id="RU000442"/>
    </source>
</evidence>